<dbReference type="Pfam" id="PF00254">
    <property type="entry name" value="FKBP_C"/>
    <property type="match status" value="1"/>
</dbReference>
<reference evidence="8" key="3">
    <citation type="submission" date="2020-12" db="UniProtKB">
        <authorList>
            <consortium name="EnsemblPlants"/>
        </authorList>
    </citation>
    <scope>IDENTIFICATION</scope>
</reference>
<evidence type="ECO:0000256" key="3">
    <source>
        <dbReference type="ARBA" id="ARBA00023110"/>
    </source>
</evidence>
<dbReference type="PANTHER" id="PTHR10516">
    <property type="entry name" value="PEPTIDYL-PROLYL CIS-TRANS ISOMERASE"/>
    <property type="match status" value="1"/>
</dbReference>
<evidence type="ECO:0000256" key="4">
    <source>
        <dbReference type="ARBA" id="ARBA00023235"/>
    </source>
</evidence>
<protein>
    <recommendedName>
        <fullName evidence="2 5">peptidylprolyl isomerase</fullName>
        <ecNumber evidence="2 5">5.2.1.8</ecNumber>
    </recommendedName>
</protein>
<comment type="catalytic activity">
    <reaction evidence="1 5">
        <text>[protein]-peptidylproline (omega=180) = [protein]-peptidylproline (omega=0)</text>
        <dbReference type="Rhea" id="RHEA:16237"/>
        <dbReference type="Rhea" id="RHEA-COMP:10747"/>
        <dbReference type="Rhea" id="RHEA-COMP:10748"/>
        <dbReference type="ChEBI" id="CHEBI:83833"/>
        <dbReference type="ChEBI" id="CHEBI:83834"/>
        <dbReference type="EC" id="5.2.1.8"/>
    </reaction>
</comment>
<reference evidence="8 9" key="2">
    <citation type="journal article" date="2018" name="Plant J.">
        <title>The Physcomitrella patens chromosome-scale assembly reveals moss genome structure and evolution.</title>
        <authorList>
            <person name="Lang D."/>
            <person name="Ullrich K.K."/>
            <person name="Murat F."/>
            <person name="Fuchs J."/>
            <person name="Jenkins J."/>
            <person name="Haas F.B."/>
            <person name="Piednoel M."/>
            <person name="Gundlach H."/>
            <person name="Van Bel M."/>
            <person name="Meyberg R."/>
            <person name="Vives C."/>
            <person name="Morata J."/>
            <person name="Symeonidi A."/>
            <person name="Hiss M."/>
            <person name="Muchero W."/>
            <person name="Kamisugi Y."/>
            <person name="Saleh O."/>
            <person name="Blanc G."/>
            <person name="Decker E.L."/>
            <person name="van Gessel N."/>
            <person name="Grimwood J."/>
            <person name="Hayes R.D."/>
            <person name="Graham S.W."/>
            <person name="Gunter L.E."/>
            <person name="McDaniel S.F."/>
            <person name="Hoernstein S.N.W."/>
            <person name="Larsson A."/>
            <person name="Li F.W."/>
            <person name="Perroud P.F."/>
            <person name="Phillips J."/>
            <person name="Ranjan P."/>
            <person name="Rokshar D.S."/>
            <person name="Rothfels C.J."/>
            <person name="Schneider L."/>
            <person name="Shu S."/>
            <person name="Stevenson D.W."/>
            <person name="Thummler F."/>
            <person name="Tillich M."/>
            <person name="Villarreal Aguilar J.C."/>
            <person name="Widiez T."/>
            <person name="Wong G.K."/>
            <person name="Wymore A."/>
            <person name="Zhang Y."/>
            <person name="Zimmer A.D."/>
            <person name="Quatrano R.S."/>
            <person name="Mayer K.F.X."/>
            <person name="Goodstein D."/>
            <person name="Casacuberta J.M."/>
            <person name="Vandepoele K."/>
            <person name="Reski R."/>
            <person name="Cuming A.C."/>
            <person name="Tuskan G.A."/>
            <person name="Maumus F."/>
            <person name="Salse J."/>
            <person name="Schmutz J."/>
            <person name="Rensing S.A."/>
        </authorList>
    </citation>
    <scope>NUCLEOTIDE SEQUENCE [LARGE SCALE GENOMIC DNA]</scope>
    <source>
        <strain evidence="8 9">cv. Gransden 2004</strain>
    </source>
</reference>
<dbReference type="InParanoid" id="A0A7I4EJZ3"/>
<feature type="domain" description="PPIase FKBP-type" evidence="7">
    <location>
        <begin position="32"/>
        <end position="120"/>
    </location>
</feature>
<dbReference type="PANTHER" id="PTHR10516:SF412">
    <property type="entry name" value="PEPTIDYL-PROLYL CIS-TRANS ISOMERASE FKBP20-1"/>
    <property type="match status" value="1"/>
</dbReference>
<dbReference type="InterPro" id="IPR050689">
    <property type="entry name" value="FKBP-type_PPIase"/>
</dbReference>
<dbReference type="Gene3D" id="3.10.50.40">
    <property type="match status" value="1"/>
</dbReference>
<feature type="region of interest" description="Disordered" evidence="6">
    <location>
        <begin position="144"/>
        <end position="186"/>
    </location>
</feature>
<evidence type="ECO:0000313" key="9">
    <source>
        <dbReference type="Proteomes" id="UP000006727"/>
    </source>
</evidence>
<organism evidence="8 9">
    <name type="scientific">Physcomitrium patens</name>
    <name type="common">Spreading-leaved earth moss</name>
    <name type="synonym">Physcomitrella patens</name>
    <dbReference type="NCBI Taxonomy" id="3218"/>
    <lineage>
        <taxon>Eukaryota</taxon>
        <taxon>Viridiplantae</taxon>
        <taxon>Streptophyta</taxon>
        <taxon>Embryophyta</taxon>
        <taxon>Bryophyta</taxon>
        <taxon>Bryophytina</taxon>
        <taxon>Bryopsida</taxon>
        <taxon>Funariidae</taxon>
        <taxon>Funariales</taxon>
        <taxon>Funariaceae</taxon>
        <taxon>Physcomitrium</taxon>
    </lineage>
</organism>
<dbReference type="SUPFAM" id="SSF54534">
    <property type="entry name" value="FKBP-like"/>
    <property type="match status" value="1"/>
</dbReference>
<evidence type="ECO:0000256" key="6">
    <source>
        <dbReference type="SAM" id="MobiDB-lite"/>
    </source>
</evidence>
<name>A0A7I4EJZ3_PHYPA</name>
<dbReference type="FunCoup" id="A0A7I4EJZ3">
    <property type="interactions" value="106"/>
</dbReference>
<dbReference type="EC" id="5.2.1.8" evidence="2 5"/>
<dbReference type="AlphaFoldDB" id="A0A7I4EJZ3"/>
<evidence type="ECO:0000259" key="7">
    <source>
        <dbReference type="PROSITE" id="PS50059"/>
    </source>
</evidence>
<accession>A0A7I4EJZ3</accession>
<sequence>MGDVVDLTRDGGVVKQIIRKAKAGALHPSENLPNVDVHYEGKFADIGEIFDSTEDNTVFTFEIGQASVIRAWEIAVKTMQVGEIALITCKPDYAYGQAGAPPEIPPGATLVFEIELLGARPPKGSILDSVAAEKAKLEEVRKERDLTAAKKEEDKKKREEAKAAAAARMQAKMESRKGGGQGNKGKKCKISAIKSAFTTVCLY</sequence>
<evidence type="ECO:0000256" key="2">
    <source>
        <dbReference type="ARBA" id="ARBA00013194"/>
    </source>
</evidence>
<gene>
    <name evidence="8" type="primary">LOC112286476</name>
</gene>
<proteinExistence type="predicted"/>
<evidence type="ECO:0000256" key="5">
    <source>
        <dbReference type="PROSITE-ProRule" id="PRU00277"/>
    </source>
</evidence>
<evidence type="ECO:0000256" key="1">
    <source>
        <dbReference type="ARBA" id="ARBA00000971"/>
    </source>
</evidence>
<keyword evidence="9" id="KW-1185">Reference proteome</keyword>
<dbReference type="Gramene" id="Pp3c9_23060V3.3">
    <property type="protein sequence ID" value="Pp3c9_23060V3.3"/>
    <property type="gene ID" value="Pp3c9_23060"/>
</dbReference>
<dbReference type="InterPro" id="IPR046357">
    <property type="entry name" value="PPIase_dom_sf"/>
</dbReference>
<dbReference type="PROSITE" id="PS50059">
    <property type="entry name" value="FKBP_PPIASE"/>
    <property type="match status" value="1"/>
</dbReference>
<keyword evidence="4 5" id="KW-0413">Isomerase</keyword>
<keyword evidence="3 5" id="KW-0697">Rotamase</keyword>
<dbReference type="EMBL" id="ABEU02000009">
    <property type="status" value="NOT_ANNOTATED_CDS"/>
    <property type="molecule type" value="Genomic_DNA"/>
</dbReference>
<dbReference type="GO" id="GO:0003755">
    <property type="term" value="F:peptidyl-prolyl cis-trans isomerase activity"/>
    <property type="evidence" value="ECO:0000318"/>
    <property type="project" value="GO_Central"/>
</dbReference>
<dbReference type="Proteomes" id="UP000006727">
    <property type="component" value="Chromosome 9"/>
</dbReference>
<dbReference type="InterPro" id="IPR001179">
    <property type="entry name" value="PPIase_FKBP_dom"/>
</dbReference>
<dbReference type="EnsemblPlants" id="Pp3c9_23060V3.3">
    <property type="protein sequence ID" value="Pp3c9_23060V3.3"/>
    <property type="gene ID" value="Pp3c9_23060"/>
</dbReference>
<evidence type="ECO:0000313" key="8">
    <source>
        <dbReference type="EnsemblPlants" id="Pp3c9_23060V3.3"/>
    </source>
</evidence>
<feature type="compositionally biased region" description="Basic and acidic residues" evidence="6">
    <location>
        <begin position="144"/>
        <end position="162"/>
    </location>
</feature>
<reference evidence="8 9" key="1">
    <citation type="journal article" date="2008" name="Science">
        <title>The Physcomitrella genome reveals evolutionary insights into the conquest of land by plants.</title>
        <authorList>
            <person name="Rensing S."/>
            <person name="Lang D."/>
            <person name="Zimmer A."/>
            <person name="Terry A."/>
            <person name="Salamov A."/>
            <person name="Shapiro H."/>
            <person name="Nishiyama T."/>
            <person name="Perroud P.-F."/>
            <person name="Lindquist E."/>
            <person name="Kamisugi Y."/>
            <person name="Tanahashi T."/>
            <person name="Sakakibara K."/>
            <person name="Fujita T."/>
            <person name="Oishi K."/>
            <person name="Shin-I T."/>
            <person name="Kuroki Y."/>
            <person name="Toyoda A."/>
            <person name="Suzuki Y."/>
            <person name="Hashimoto A."/>
            <person name="Yamaguchi K."/>
            <person name="Sugano A."/>
            <person name="Kohara Y."/>
            <person name="Fujiyama A."/>
            <person name="Anterola A."/>
            <person name="Aoki S."/>
            <person name="Ashton N."/>
            <person name="Barbazuk W.B."/>
            <person name="Barker E."/>
            <person name="Bennetzen J."/>
            <person name="Bezanilla M."/>
            <person name="Blankenship R."/>
            <person name="Cho S.H."/>
            <person name="Dutcher S."/>
            <person name="Estelle M."/>
            <person name="Fawcett J.A."/>
            <person name="Gundlach H."/>
            <person name="Hanada K."/>
            <person name="Heyl A."/>
            <person name="Hicks K.A."/>
            <person name="Hugh J."/>
            <person name="Lohr M."/>
            <person name="Mayer K."/>
            <person name="Melkozernov A."/>
            <person name="Murata T."/>
            <person name="Nelson D."/>
            <person name="Pils B."/>
            <person name="Prigge M."/>
            <person name="Reiss B."/>
            <person name="Renner T."/>
            <person name="Rombauts S."/>
            <person name="Rushton P."/>
            <person name="Sanderfoot A."/>
            <person name="Schween G."/>
            <person name="Shiu S.-H."/>
            <person name="Stueber K."/>
            <person name="Theodoulou F.L."/>
            <person name="Tu H."/>
            <person name="Van de Peer Y."/>
            <person name="Verrier P.J."/>
            <person name="Waters E."/>
            <person name="Wood A."/>
            <person name="Yang L."/>
            <person name="Cove D."/>
            <person name="Cuming A."/>
            <person name="Hasebe M."/>
            <person name="Lucas S."/>
            <person name="Mishler D.B."/>
            <person name="Reski R."/>
            <person name="Grigoriev I."/>
            <person name="Quatrano R.S."/>
            <person name="Boore J.L."/>
        </authorList>
    </citation>
    <scope>NUCLEOTIDE SEQUENCE [LARGE SCALE GENOMIC DNA]</scope>
    <source>
        <strain evidence="8 9">cv. Gransden 2004</strain>
    </source>
</reference>